<dbReference type="RefSeq" id="WP_379803435.1">
    <property type="nucleotide sequence ID" value="NZ_JBHUOL010000003.1"/>
</dbReference>
<evidence type="ECO:0000313" key="3">
    <source>
        <dbReference type="Proteomes" id="UP001597549"/>
    </source>
</evidence>
<name>A0ABW5Z461_9FLAO</name>
<reference evidence="3" key="1">
    <citation type="journal article" date="2019" name="Int. J. Syst. Evol. Microbiol.">
        <title>The Global Catalogue of Microorganisms (GCM) 10K type strain sequencing project: providing services to taxonomists for standard genome sequencing and annotation.</title>
        <authorList>
            <consortium name="The Broad Institute Genomics Platform"/>
            <consortium name="The Broad Institute Genome Sequencing Center for Infectious Disease"/>
            <person name="Wu L."/>
            <person name="Ma J."/>
        </authorList>
    </citation>
    <scope>NUCLEOTIDE SEQUENCE [LARGE SCALE GENOMIC DNA]</scope>
    <source>
        <strain evidence="3">KCTC 52644</strain>
    </source>
</reference>
<comment type="caution">
    <text evidence="2">The sequence shown here is derived from an EMBL/GenBank/DDBJ whole genome shotgun (WGS) entry which is preliminary data.</text>
</comment>
<evidence type="ECO:0000313" key="2">
    <source>
        <dbReference type="EMBL" id="MFD2907375.1"/>
    </source>
</evidence>
<evidence type="ECO:0000256" key="1">
    <source>
        <dbReference type="SAM" id="SignalP"/>
    </source>
</evidence>
<keyword evidence="1" id="KW-0732">Signal</keyword>
<dbReference type="PROSITE" id="PS51257">
    <property type="entry name" value="PROKAR_LIPOPROTEIN"/>
    <property type="match status" value="1"/>
</dbReference>
<protein>
    <recommendedName>
        <fullName evidence="4">Lipoprotein</fullName>
    </recommendedName>
</protein>
<dbReference type="EMBL" id="JBHUOL010000003">
    <property type="protein sequence ID" value="MFD2907375.1"/>
    <property type="molecule type" value="Genomic_DNA"/>
</dbReference>
<accession>A0ABW5Z461</accession>
<sequence length="213" mass="24720">MKQIFSVLLLLVIFSCGRAIGENSIQKHQKHKKIVLPYGDKDLLYAFPKEWTSGKKAQDSIYNKLQFFVFEDENDSLRESINLSYLDAKLYLDTKFVLSNQKENIEFKTSKLFFSNNFEVFSIIYKGKIDCGNCEFPESQIQNMLVSMSNNKIIDKLLISSVVGNDLGQSTRYFYIDTEKTIHLKDFNSDEEGTTFLDYSKYKINNNGKFIPQ</sequence>
<feature type="signal peptide" evidence="1">
    <location>
        <begin position="1"/>
        <end position="21"/>
    </location>
</feature>
<organism evidence="2 3">
    <name type="scientific">Flavobacterium ardleyense</name>
    <dbReference type="NCBI Taxonomy" id="2038737"/>
    <lineage>
        <taxon>Bacteria</taxon>
        <taxon>Pseudomonadati</taxon>
        <taxon>Bacteroidota</taxon>
        <taxon>Flavobacteriia</taxon>
        <taxon>Flavobacteriales</taxon>
        <taxon>Flavobacteriaceae</taxon>
        <taxon>Flavobacterium</taxon>
    </lineage>
</organism>
<evidence type="ECO:0008006" key="4">
    <source>
        <dbReference type="Google" id="ProtNLM"/>
    </source>
</evidence>
<keyword evidence="3" id="KW-1185">Reference proteome</keyword>
<dbReference type="Proteomes" id="UP001597549">
    <property type="component" value="Unassembled WGS sequence"/>
</dbReference>
<feature type="chain" id="PRO_5046559111" description="Lipoprotein" evidence="1">
    <location>
        <begin position="22"/>
        <end position="213"/>
    </location>
</feature>
<proteinExistence type="predicted"/>
<gene>
    <name evidence="2" type="ORF">ACFSX9_01365</name>
</gene>